<dbReference type="PRINTS" id="PR01438">
    <property type="entry name" value="UNVRSLSTRESS"/>
</dbReference>
<dbReference type="RefSeq" id="WP_377071065.1">
    <property type="nucleotide sequence ID" value="NZ_JBHMEC010000030.1"/>
</dbReference>
<comment type="similarity">
    <text evidence="1">Belongs to the universal stress protein A family.</text>
</comment>
<gene>
    <name evidence="3" type="ORF">ACFFU4_17055</name>
</gene>
<evidence type="ECO:0000256" key="1">
    <source>
        <dbReference type="ARBA" id="ARBA00008791"/>
    </source>
</evidence>
<accession>A0ABV5I5B4</accession>
<proteinExistence type="inferred from homology"/>
<dbReference type="Gene3D" id="3.40.50.620">
    <property type="entry name" value="HUPs"/>
    <property type="match status" value="1"/>
</dbReference>
<dbReference type="Proteomes" id="UP001589670">
    <property type="component" value="Unassembled WGS sequence"/>
</dbReference>
<dbReference type="InterPro" id="IPR014729">
    <property type="entry name" value="Rossmann-like_a/b/a_fold"/>
</dbReference>
<dbReference type="PANTHER" id="PTHR46268">
    <property type="entry name" value="STRESS RESPONSE PROTEIN NHAX"/>
    <property type="match status" value="1"/>
</dbReference>
<evidence type="ECO:0000313" key="3">
    <source>
        <dbReference type="EMBL" id="MFB9151464.1"/>
    </source>
</evidence>
<organism evidence="3 4">
    <name type="scientific">Roseovarius ramblicola</name>
    <dbReference type="NCBI Taxonomy" id="2022336"/>
    <lineage>
        <taxon>Bacteria</taxon>
        <taxon>Pseudomonadati</taxon>
        <taxon>Pseudomonadota</taxon>
        <taxon>Alphaproteobacteria</taxon>
        <taxon>Rhodobacterales</taxon>
        <taxon>Roseobacteraceae</taxon>
        <taxon>Roseovarius</taxon>
    </lineage>
</organism>
<evidence type="ECO:0000259" key="2">
    <source>
        <dbReference type="Pfam" id="PF00582"/>
    </source>
</evidence>
<dbReference type="Pfam" id="PF00582">
    <property type="entry name" value="Usp"/>
    <property type="match status" value="1"/>
</dbReference>
<dbReference type="EMBL" id="JBHMEC010000030">
    <property type="protein sequence ID" value="MFB9151464.1"/>
    <property type="molecule type" value="Genomic_DNA"/>
</dbReference>
<dbReference type="InterPro" id="IPR006015">
    <property type="entry name" value="Universal_stress_UspA"/>
</dbReference>
<dbReference type="InterPro" id="IPR006016">
    <property type="entry name" value="UspA"/>
</dbReference>
<name>A0ABV5I5B4_9RHOB</name>
<evidence type="ECO:0000313" key="4">
    <source>
        <dbReference type="Proteomes" id="UP001589670"/>
    </source>
</evidence>
<dbReference type="PANTHER" id="PTHR46268:SF6">
    <property type="entry name" value="UNIVERSAL STRESS PROTEIN UP12"/>
    <property type="match status" value="1"/>
</dbReference>
<feature type="domain" description="UspA" evidence="2">
    <location>
        <begin position="3"/>
        <end position="176"/>
    </location>
</feature>
<sequence length="176" mass="18524">MKTHILVATDGSDTANKAIDLAAELAAKFDVPLTIGHVLQFGRPSRELARMAEVEHIVESVQKTQQVDFNILSGSGGGDIFSSSRPSSDVVRMITLMGDEIVTRGVDRARAAGAGKVDTLTADDDPADGILDMAEKAGADMIVIGHRGLGRIRSLLAGSVAQKVNNNAECTVVTVR</sequence>
<comment type="caution">
    <text evidence="3">The sequence shown here is derived from an EMBL/GenBank/DDBJ whole genome shotgun (WGS) entry which is preliminary data.</text>
</comment>
<dbReference type="CDD" id="cd00293">
    <property type="entry name" value="USP-like"/>
    <property type="match status" value="1"/>
</dbReference>
<protein>
    <submittedName>
        <fullName evidence="3">Universal stress protein</fullName>
    </submittedName>
</protein>
<reference evidence="3 4" key="1">
    <citation type="submission" date="2024-09" db="EMBL/GenBank/DDBJ databases">
        <authorList>
            <person name="Sun Q."/>
            <person name="Mori K."/>
        </authorList>
    </citation>
    <scope>NUCLEOTIDE SEQUENCE [LARGE SCALE GENOMIC DNA]</scope>
    <source>
        <strain evidence="3 4">CECT 9424</strain>
    </source>
</reference>
<keyword evidence="4" id="KW-1185">Reference proteome</keyword>
<dbReference type="SUPFAM" id="SSF52402">
    <property type="entry name" value="Adenine nucleotide alpha hydrolases-like"/>
    <property type="match status" value="1"/>
</dbReference>